<dbReference type="Pfam" id="PF00106">
    <property type="entry name" value="adh_short"/>
    <property type="match status" value="1"/>
</dbReference>
<protein>
    <submittedName>
        <fullName evidence="4">NADP-dependent 3-hydroxy acid dehydrogenase YdfG</fullName>
    </submittedName>
</protein>
<dbReference type="InterPro" id="IPR020904">
    <property type="entry name" value="Sc_DH/Rdtase_CS"/>
</dbReference>
<reference evidence="5" key="1">
    <citation type="submission" date="2016-10" db="EMBL/GenBank/DDBJ databases">
        <authorList>
            <person name="Varghese N."/>
            <person name="Submissions S."/>
        </authorList>
    </citation>
    <scope>NUCLEOTIDE SEQUENCE [LARGE SCALE GENOMIC DNA]</scope>
    <source>
        <strain evidence="5">FP5</strain>
    </source>
</reference>
<gene>
    <name evidence="4" type="ORF">SAMN05216353_14239</name>
</gene>
<sequence>MLKDQVAIVTGASRGIGRELAFQLVAKGVKLSIFGSSEDIHKTREDLKAYGYADVLSFTADVSNENDVDHVVQATRNAYGRIDILINNAGIGESKPVESVTVEEWKKTFDINVQGVFLASKSVLPFMRKQKSGTILTVASDVSRYTIPENGSLYTATKYAVQGFMGSLAQEVRRDGIRAGTINPGKVDPYFANSTQGEPEKSDWLKVEDIAQTIVYMLEAPKHMIIDEMHVHSIHQDYPRT</sequence>
<dbReference type="InterPro" id="IPR002347">
    <property type="entry name" value="SDR_fam"/>
</dbReference>
<dbReference type="PROSITE" id="PS00061">
    <property type="entry name" value="ADH_SHORT"/>
    <property type="match status" value="1"/>
</dbReference>
<dbReference type="SUPFAM" id="SSF51735">
    <property type="entry name" value="NAD(P)-binding Rossmann-fold domains"/>
    <property type="match status" value="1"/>
</dbReference>
<name>A0A1I2RZM1_9BACI</name>
<proteinExistence type="inferred from homology"/>
<evidence type="ECO:0000256" key="2">
    <source>
        <dbReference type="ARBA" id="ARBA00023002"/>
    </source>
</evidence>
<dbReference type="CDD" id="cd05233">
    <property type="entry name" value="SDR_c"/>
    <property type="match status" value="1"/>
</dbReference>
<dbReference type="PANTHER" id="PTHR43115:SF4">
    <property type="entry name" value="DEHYDROGENASE_REDUCTASE SDR FAMILY MEMBER 11"/>
    <property type="match status" value="1"/>
</dbReference>
<keyword evidence="2" id="KW-0560">Oxidoreductase</keyword>
<dbReference type="RefSeq" id="WP_089753890.1">
    <property type="nucleotide sequence ID" value="NZ_FOOG01000042.1"/>
</dbReference>
<dbReference type="Gene3D" id="3.40.50.720">
    <property type="entry name" value="NAD(P)-binding Rossmann-like Domain"/>
    <property type="match status" value="1"/>
</dbReference>
<dbReference type="AlphaFoldDB" id="A0A1I2RZM1"/>
<accession>A0A1I2RZM1</accession>
<dbReference type="GO" id="GO:0016491">
    <property type="term" value="F:oxidoreductase activity"/>
    <property type="evidence" value="ECO:0007669"/>
    <property type="project" value="UniProtKB-KW"/>
</dbReference>
<dbReference type="InterPro" id="IPR036291">
    <property type="entry name" value="NAD(P)-bd_dom_sf"/>
</dbReference>
<comment type="similarity">
    <text evidence="1 3">Belongs to the short-chain dehydrogenases/reductases (SDR) family.</text>
</comment>
<organism evidence="4 5">
    <name type="scientific">Halobacillus alkaliphilus</name>
    <dbReference type="NCBI Taxonomy" id="396056"/>
    <lineage>
        <taxon>Bacteria</taxon>
        <taxon>Bacillati</taxon>
        <taxon>Bacillota</taxon>
        <taxon>Bacilli</taxon>
        <taxon>Bacillales</taxon>
        <taxon>Bacillaceae</taxon>
        <taxon>Halobacillus</taxon>
    </lineage>
</organism>
<evidence type="ECO:0000313" key="5">
    <source>
        <dbReference type="Proteomes" id="UP000198897"/>
    </source>
</evidence>
<dbReference type="FunFam" id="3.40.50.720:FF:000084">
    <property type="entry name" value="Short-chain dehydrogenase reductase"/>
    <property type="match status" value="1"/>
</dbReference>
<evidence type="ECO:0000256" key="1">
    <source>
        <dbReference type="ARBA" id="ARBA00006484"/>
    </source>
</evidence>
<dbReference type="PANTHER" id="PTHR43115">
    <property type="entry name" value="DEHYDROGENASE/REDUCTASE SDR FAMILY MEMBER 11"/>
    <property type="match status" value="1"/>
</dbReference>
<evidence type="ECO:0000313" key="4">
    <source>
        <dbReference type="EMBL" id="SFG43201.1"/>
    </source>
</evidence>
<dbReference type="Proteomes" id="UP000198897">
    <property type="component" value="Unassembled WGS sequence"/>
</dbReference>
<evidence type="ECO:0000256" key="3">
    <source>
        <dbReference type="RuleBase" id="RU000363"/>
    </source>
</evidence>
<dbReference type="EMBL" id="FOOG01000042">
    <property type="protein sequence ID" value="SFG43201.1"/>
    <property type="molecule type" value="Genomic_DNA"/>
</dbReference>
<keyword evidence="5" id="KW-1185">Reference proteome</keyword>
<dbReference type="PRINTS" id="PR00080">
    <property type="entry name" value="SDRFAMILY"/>
</dbReference>
<dbReference type="GO" id="GO:0008206">
    <property type="term" value="P:bile acid metabolic process"/>
    <property type="evidence" value="ECO:0007669"/>
    <property type="project" value="UniProtKB-ARBA"/>
</dbReference>
<dbReference type="OrthoDB" id="9775296at2"/>
<dbReference type="PRINTS" id="PR00081">
    <property type="entry name" value="GDHRDH"/>
</dbReference>